<protein>
    <submittedName>
        <fullName evidence="1">11378_t:CDS:1</fullName>
    </submittedName>
</protein>
<evidence type="ECO:0000313" key="1">
    <source>
        <dbReference type="EMBL" id="CAG8458395.1"/>
    </source>
</evidence>
<dbReference type="Proteomes" id="UP000789525">
    <property type="component" value="Unassembled WGS sequence"/>
</dbReference>
<gene>
    <name evidence="1" type="ORF">ACOLOM_LOCUS1064</name>
</gene>
<organism evidence="1 2">
    <name type="scientific">Acaulospora colombiana</name>
    <dbReference type="NCBI Taxonomy" id="27376"/>
    <lineage>
        <taxon>Eukaryota</taxon>
        <taxon>Fungi</taxon>
        <taxon>Fungi incertae sedis</taxon>
        <taxon>Mucoromycota</taxon>
        <taxon>Glomeromycotina</taxon>
        <taxon>Glomeromycetes</taxon>
        <taxon>Diversisporales</taxon>
        <taxon>Acaulosporaceae</taxon>
        <taxon>Acaulospora</taxon>
    </lineage>
</organism>
<reference evidence="1" key="1">
    <citation type="submission" date="2021-06" db="EMBL/GenBank/DDBJ databases">
        <authorList>
            <person name="Kallberg Y."/>
            <person name="Tangrot J."/>
            <person name="Rosling A."/>
        </authorList>
    </citation>
    <scope>NUCLEOTIDE SEQUENCE</scope>
    <source>
        <strain evidence="1">CL356</strain>
    </source>
</reference>
<sequence>MHNKTLKVTNMSNKSSKKRNFRKKTIFSEDREEKSFYKPKIAVDEDSDDVRQDFQFPKYFVTRSETLEELIELRKYRRRPQGIDAEKLSKGEAKAKKKRKEEDPRKSIAGGLTDVDSVGEEERDSGEDVVEKKIMLDSFTKQTNTLDVDKHMMAYIEEEMRKRRGQPANSKNDVDDAEPAGPSDPQDELFQAPEHLRIESKPISEGNVQLSTTMLTAIPEVDLGIDVRLKNIEETEKAKRKLLEQRHNKPKEEKDTFEGSNFSATNRFYRTRPTVSDHERANPDQQNPNPHHNKPGARREMATDDIVAERFKKRLRR</sequence>
<accession>A0ACA9K8B5</accession>
<name>A0ACA9K8B5_9GLOM</name>
<dbReference type="EMBL" id="CAJVPT010001205">
    <property type="protein sequence ID" value="CAG8458395.1"/>
    <property type="molecule type" value="Genomic_DNA"/>
</dbReference>
<comment type="caution">
    <text evidence="1">The sequence shown here is derived from an EMBL/GenBank/DDBJ whole genome shotgun (WGS) entry which is preliminary data.</text>
</comment>
<keyword evidence="2" id="KW-1185">Reference proteome</keyword>
<evidence type="ECO:0000313" key="2">
    <source>
        <dbReference type="Proteomes" id="UP000789525"/>
    </source>
</evidence>
<proteinExistence type="predicted"/>